<dbReference type="Proteomes" id="UP000315215">
    <property type="component" value="Chromosome"/>
</dbReference>
<dbReference type="InterPro" id="IPR012908">
    <property type="entry name" value="PGAP1-ab_dom-like"/>
</dbReference>
<dbReference type="KEGG" id="aqt:FN924_06860"/>
<keyword evidence="1" id="KW-0472">Membrane</keyword>
<dbReference type="Pfam" id="PF23560">
    <property type="entry name" value="GBD_Hemicentin"/>
    <property type="match status" value="1"/>
</dbReference>
<dbReference type="SUPFAM" id="SSF53474">
    <property type="entry name" value="alpha/beta-Hydrolases"/>
    <property type="match status" value="1"/>
</dbReference>
<dbReference type="ESTHER" id="9baci-a0a516ket6">
    <property type="family name" value="BlEst2-lipase-like"/>
</dbReference>
<dbReference type="EMBL" id="CP041666">
    <property type="protein sequence ID" value="QDP39911.1"/>
    <property type="molecule type" value="Genomic_DNA"/>
</dbReference>
<evidence type="ECO:0000313" key="5">
    <source>
        <dbReference type="Proteomes" id="UP000315215"/>
    </source>
</evidence>
<evidence type="ECO:0000256" key="1">
    <source>
        <dbReference type="SAM" id="Phobius"/>
    </source>
</evidence>
<evidence type="ECO:0000259" key="3">
    <source>
        <dbReference type="Pfam" id="PF23560"/>
    </source>
</evidence>
<dbReference type="InterPro" id="IPR029058">
    <property type="entry name" value="AB_hydrolase_fold"/>
</dbReference>
<protein>
    <recommendedName>
        <fullName evidence="6">Alpha/beta hydrolase</fullName>
    </recommendedName>
</protein>
<dbReference type="PANTHER" id="PTHR37946:SF1">
    <property type="entry name" value="SLL1969 PROTEIN"/>
    <property type="match status" value="1"/>
</dbReference>
<dbReference type="GO" id="GO:0016788">
    <property type="term" value="F:hydrolase activity, acting on ester bonds"/>
    <property type="evidence" value="ECO:0007669"/>
    <property type="project" value="InterPro"/>
</dbReference>
<dbReference type="InterPro" id="IPR056475">
    <property type="entry name" value="GBD_Hemicentin/VWA7"/>
</dbReference>
<proteinExistence type="predicted"/>
<evidence type="ECO:0000313" key="4">
    <source>
        <dbReference type="EMBL" id="QDP39911.1"/>
    </source>
</evidence>
<reference evidence="4 5" key="1">
    <citation type="submission" date="2019-07" db="EMBL/GenBank/DDBJ databases">
        <authorList>
            <person name="Li J."/>
        </authorList>
    </citation>
    <scope>NUCLEOTIDE SEQUENCE [LARGE SCALE GENOMIC DNA]</scope>
    <source>
        <strain evidence="4 5">TKL69</strain>
    </source>
</reference>
<dbReference type="Pfam" id="PF07819">
    <property type="entry name" value="PGAP1"/>
    <property type="match status" value="1"/>
</dbReference>
<feature type="transmembrane region" description="Helical" evidence="1">
    <location>
        <begin position="37"/>
        <end position="58"/>
    </location>
</feature>
<keyword evidence="1" id="KW-1133">Transmembrane helix</keyword>
<evidence type="ECO:0008006" key="6">
    <source>
        <dbReference type="Google" id="ProtNLM"/>
    </source>
</evidence>
<sequence length="528" mass="58600">MKNVKFMISSANCSSLLYICSRNTLLNIRRDDMVRKILLCCIILVFFIPSINFAGSFGKDDPSGTPGNWYVGTSPSSVDNGKHPILFVHGLNSSSSTWWEENNMYDTAYEAGYETSFIDLYPSKNMWDNGSLLAQKIKSISNHFGERVVLVAHSKGGVDAQSAIVHYGAAPYVAKVITLSSPHHGSELADLAYSSWAGWLAGIIGSKSDATYSLQTGYMEYFRSQTDHKSNVHQVPIYTFGGTDIGSFGSSLYWGGLYLNSYGENDGAVTVESSRLPYATEIKVDAWDHSSIKEGTSTFSLFDNYLNEGVYSLASSLKMNPIGTVNTEDNGISTIIRGGEVEKEKTESFRIEKGVKEITVDWISNQKEAKLTLINPKQQTSTPITTMKDNTAFFNGAYHHSVTITKPSSGTWKVHARNKQKYLLHVSLDSPLNDKIDFSLNRDKSLFKAQAKDDSVHLTTKATVEFYKNGKQKKGKVQMKKNGTLHMPKLGEGVYNITVEINGKDENGAFERTKIKTVYVDENGKMYE</sequence>
<dbReference type="PANTHER" id="PTHR37946">
    <property type="entry name" value="SLL1969 PROTEIN"/>
    <property type="match status" value="1"/>
</dbReference>
<name>A0A516KET6_9BACI</name>
<accession>A0A516KET6</accession>
<dbReference type="Gene3D" id="3.40.50.1820">
    <property type="entry name" value="alpha/beta hydrolase"/>
    <property type="match status" value="1"/>
</dbReference>
<gene>
    <name evidence="4" type="ORF">FN924_06860</name>
</gene>
<feature type="domain" description="GPI inositol-deacylase PGAP1-like alpha/beta" evidence="2">
    <location>
        <begin position="131"/>
        <end position="188"/>
    </location>
</feature>
<keyword evidence="1" id="KW-0812">Transmembrane</keyword>
<evidence type="ECO:0000259" key="2">
    <source>
        <dbReference type="Pfam" id="PF07819"/>
    </source>
</evidence>
<dbReference type="AlphaFoldDB" id="A0A516KET6"/>
<keyword evidence="5" id="KW-1185">Reference proteome</keyword>
<feature type="domain" description="Hemicentin/VWA7 galactose-binding" evidence="3">
    <location>
        <begin position="343"/>
        <end position="429"/>
    </location>
</feature>
<organism evidence="4 5">
    <name type="scientific">Radiobacillus deserti</name>
    <dbReference type="NCBI Taxonomy" id="2594883"/>
    <lineage>
        <taxon>Bacteria</taxon>
        <taxon>Bacillati</taxon>
        <taxon>Bacillota</taxon>
        <taxon>Bacilli</taxon>
        <taxon>Bacillales</taxon>
        <taxon>Bacillaceae</taxon>
        <taxon>Radiobacillus</taxon>
    </lineage>
</organism>